<dbReference type="EMBL" id="JABWCS010000211">
    <property type="protein sequence ID" value="NUU61851.1"/>
    <property type="molecule type" value="Genomic_DNA"/>
</dbReference>
<protein>
    <submittedName>
        <fullName evidence="1">Extracellular solute-binding protein</fullName>
    </submittedName>
</protein>
<dbReference type="PANTHER" id="PTHR43649">
    <property type="entry name" value="ARABINOSE-BINDING PROTEIN-RELATED"/>
    <property type="match status" value="1"/>
</dbReference>
<evidence type="ECO:0000313" key="1">
    <source>
        <dbReference type="EMBL" id="NUU61851.1"/>
    </source>
</evidence>
<dbReference type="SUPFAM" id="SSF53850">
    <property type="entry name" value="Periplasmic binding protein-like II"/>
    <property type="match status" value="1"/>
</dbReference>
<dbReference type="PANTHER" id="PTHR43649:SF27">
    <property type="entry name" value="EXTRACELLULAR SOLUTE-BINDING PROTEIN FAMILY 1"/>
    <property type="match status" value="1"/>
</dbReference>
<dbReference type="Proteomes" id="UP000564806">
    <property type="component" value="Unassembled WGS sequence"/>
</dbReference>
<reference evidence="1" key="1">
    <citation type="submission" date="2020-06" db="EMBL/GenBank/DDBJ databases">
        <title>Paenibacillus sp. nov., isolated from soil.</title>
        <authorList>
            <person name="Seo Y.L."/>
        </authorList>
    </citation>
    <scope>NUCLEOTIDE SEQUENCE [LARGE SCALE GENOMIC DNA]</scope>
    <source>
        <strain evidence="1">JW14</strain>
    </source>
</reference>
<dbReference type="AlphaFoldDB" id="A0A850EVE0"/>
<gene>
    <name evidence="1" type="ORF">HPT30_16015</name>
</gene>
<dbReference type="Gene3D" id="2.60.120.260">
    <property type="entry name" value="Galactose-binding domain-like"/>
    <property type="match status" value="2"/>
</dbReference>
<sequence>MPKMLRVAVAFTILCTAVIPMKGGTDHGQQIHAAGDSKTGQSEVVEAFQMDSYDSYLQEHKNVSRPVQDIVIHGGDYVKFDGSEPKKVSSAGDEEGSFVESYDTGSISWEVNVPEDGLYNMSLRYYTLEGRSSSIERELLIDGKLPFAGARSFIFPRLWMNEKPQIEQDNQGNDIRPRQIEATGWQEIPFRDAEGFYEKPYAFYLSAGKHTITLNSIKEPMVIGEIKIGQFDKLPNYEEMKERYQKLGLQEVKGQQVKVQGEDAILKSAPTLYPITDRSSPSTEPKSISKIRMNTIGGNNWRMPGDSITWRIEVPEDGLYKLGIKSRQEFLRGVYSTRTLYIDGEIPFDEVREIPFNYSSDWKMTTLGNEQEPYQFYLTKGSHELKLAVSLGSVAPLIRQVQSSILELNSIYRKILMITGSVPDPFRDYNLEQKIPEMIAVFEKHSEILTGVSHQLNEITGEKSDQVAILTKMAYQLEDLAKHPETLQNRLESFKINVGGLGTWVLQVREQPLEIDYIVLASPEQKMPKAAASFASKAKHEVTNLFSSFFTDYNSMGNTSENERAVTVWVGTGRDQAQVIKAMTDDTFTEQTGISVNLRLVNPSVLMPATLSGQGPDVAMQISNDIPVNYGMRNAIVDLTQFNDYEEVAKRFRESAITPYKFHDAVFGLPEQQVFPMLFYRKDILSELNLKAPQTWEDMYEIIPVLKKHHMDLALPLAQTVGVSTLEPSKAFAMLLYQQGGEFYNNDGTRSALDSEPSMQAFRQWTDFFVNYKFPLQFDLTTRFRTGEIPVAISDYTFYNTLAVSAPEIRGLWDFTVVPGLEQKDGSIKRDVSSGGSAVIMMEQTKDKEAAWEFIKWWTSKETQVRFGREMEGLMGAAARYPTANVEAMEELPWPSKDLQNLKEQWDWVKGVPEVPGGYYTGRNLDNAFREVINNKTNTRDALYDYVEEINREIEFKQTEINLK</sequence>
<accession>A0A850EVE0</accession>
<comment type="caution">
    <text evidence="1">The sequence shown here is derived from an EMBL/GenBank/DDBJ whole genome shotgun (WGS) entry which is preliminary data.</text>
</comment>
<proteinExistence type="predicted"/>
<keyword evidence="2" id="KW-1185">Reference proteome</keyword>
<dbReference type="InterPro" id="IPR050490">
    <property type="entry name" value="Bact_solute-bd_prot1"/>
</dbReference>
<name>A0A850EVE0_9BACL</name>
<dbReference type="Gene3D" id="3.40.190.10">
    <property type="entry name" value="Periplasmic binding protein-like II"/>
    <property type="match status" value="1"/>
</dbReference>
<evidence type="ECO:0000313" key="2">
    <source>
        <dbReference type="Proteomes" id="UP000564806"/>
    </source>
</evidence>
<dbReference type="InterPro" id="IPR006059">
    <property type="entry name" value="SBP"/>
</dbReference>
<dbReference type="Pfam" id="PF13416">
    <property type="entry name" value="SBP_bac_8"/>
    <property type="match status" value="1"/>
</dbReference>
<dbReference type="CDD" id="cd14489">
    <property type="entry name" value="CBM_SBP_bac_1_like"/>
    <property type="match status" value="1"/>
</dbReference>
<dbReference type="RefSeq" id="WP_175372343.1">
    <property type="nucleotide sequence ID" value="NZ_JABWCS010000211.1"/>
</dbReference>
<organism evidence="1 2">
    <name type="scientific">Paenibacillus agri</name>
    <dbReference type="NCBI Taxonomy" id="2744309"/>
    <lineage>
        <taxon>Bacteria</taxon>
        <taxon>Bacillati</taxon>
        <taxon>Bacillota</taxon>
        <taxon>Bacilli</taxon>
        <taxon>Bacillales</taxon>
        <taxon>Paenibacillaceae</taxon>
        <taxon>Paenibacillus</taxon>
    </lineage>
</organism>